<dbReference type="InterPro" id="IPR014001">
    <property type="entry name" value="Helicase_ATP-bd"/>
</dbReference>
<dbReference type="SMART" id="SM00490">
    <property type="entry name" value="HELICc"/>
    <property type="match status" value="1"/>
</dbReference>
<dbReference type="Pfam" id="PF12419">
    <property type="entry name" value="DUF3670"/>
    <property type="match status" value="1"/>
</dbReference>
<evidence type="ECO:0000259" key="3">
    <source>
        <dbReference type="PROSITE" id="PS51192"/>
    </source>
</evidence>
<reference evidence="6" key="1">
    <citation type="submission" date="2019-10" db="EMBL/GenBank/DDBJ databases">
        <title>Complete genome sequence of Corynebacterium urogenitalis DSM 108747, isolated from the genital tract of a cow.</title>
        <authorList>
            <person name="Ruckert C."/>
            <person name="Ballas P."/>
            <person name="Wagener K."/>
            <person name="Drillich M."/>
            <person name="Kaempfer P."/>
            <person name="Busse H.-J."/>
            <person name="Ehling-Schulz M."/>
        </authorList>
    </citation>
    <scope>NUCLEOTIDE SEQUENCE [LARGE SCALE GENOMIC DNA]</scope>
    <source>
        <strain evidence="6">LMM 1652</strain>
    </source>
</reference>
<dbReference type="InterPro" id="IPR001650">
    <property type="entry name" value="Helicase_C-like"/>
</dbReference>
<dbReference type="InterPro" id="IPR022138">
    <property type="entry name" value="DUF3670"/>
</dbReference>
<dbReference type="GO" id="GO:0016787">
    <property type="term" value="F:hydrolase activity"/>
    <property type="evidence" value="ECO:0007669"/>
    <property type="project" value="UniProtKB-KW"/>
</dbReference>
<dbReference type="Pfam" id="PF00176">
    <property type="entry name" value="SNF2-rel_dom"/>
    <property type="match status" value="1"/>
</dbReference>
<dbReference type="InterPro" id="IPR000330">
    <property type="entry name" value="SNF2_N"/>
</dbReference>
<proteinExistence type="predicted"/>
<dbReference type="CDD" id="cd18793">
    <property type="entry name" value="SF2_C_SNF"/>
    <property type="match status" value="1"/>
</dbReference>
<dbReference type="GO" id="GO:0015616">
    <property type="term" value="F:DNA translocase activity"/>
    <property type="evidence" value="ECO:0007669"/>
    <property type="project" value="TreeGrafter"/>
</dbReference>
<dbReference type="InterPro" id="IPR027417">
    <property type="entry name" value="P-loop_NTPase"/>
</dbReference>
<dbReference type="AlphaFoldDB" id="A0A5J6Z6T1"/>
<dbReference type="InterPro" id="IPR038718">
    <property type="entry name" value="SNF2-like_sf"/>
</dbReference>
<dbReference type="SUPFAM" id="SSF52540">
    <property type="entry name" value="P-loop containing nucleoside triphosphate hydrolases"/>
    <property type="match status" value="2"/>
</dbReference>
<dbReference type="InterPro" id="IPR049730">
    <property type="entry name" value="SNF2/RAD54-like_C"/>
</dbReference>
<name>A0A5J6Z6T1_9CORY</name>
<feature type="domain" description="Helicase ATP-binding" evidence="3">
    <location>
        <begin position="559"/>
        <end position="726"/>
    </location>
</feature>
<evidence type="ECO:0000259" key="4">
    <source>
        <dbReference type="PROSITE" id="PS51194"/>
    </source>
</evidence>
<sequence>MEYSHQVHGLWSRDGGLHLWVERTEGRVVVTDTRDCGPGDLPREILQLMQVRPLRLRGKSWVATPRGKLKRLPVPVVAFTPAQSLGVFAALKKYVDGLRPQYGGTVPGMSPELVYLVDLYSFVLDVVRAGRVMMRMERVDAQWYPRWMMSTGGDHHRVLQRFQEAVPTVLVHNGGDSVVEDCADELTHWATVRLLGESLGETAEIETPFVRALIAGEPARRVSADTVSALNRWRTSAEDEASRVVFLLSSPSDATFANRQRGSEVDPGTVNIDDVRWRLELAVSINDGPLQPLVAAEATEPQIQRLHRVLDRARKAWAELDTLLLPVDRWLETGAWFPPAEVVTGKATRDRIVSVGLRAQDVESLLSKGIGRLSAAGVQVMVPRGWTRVAPKVRVTANPVGTGPGSGKLGMEQLVEFDWDVSVDDLALDASARRALLDSASSVVAVNGRFVYLERGALDRARGWFRQIIETSYANAQDSEERQKRGKPQVTLRELMEADALASDSIQEDGDHDFRIEANGWMERLFSAGEIDPPQSVEVPQLVASTLRDHQRRGLNWLVWMWKHRLGSILADDMGLGKTLQVLALLAWELESEGGSGESVPPTLVIAPTSVVGAWKQEAARHTPELKVLVDHGAGRVAKEEFPAAARAVNIVVTSYGTLSRNAQRYAQVQWRRIVADEAQNIKNPATKQSRAARGLPAEHRIALTGTPVENKLSDLYALMDFANPGILGSAAAFQNRLAIPVERHHDHAARERLKRVVQPFILRRLKTDENMELNLPKKQDKVELIPLTNEQAALYEAYVRNMEQMMEQRSESRRGMILGALVKIKQICNHPAHYSGDGSGLMKNGQHRSHKVRRLFEIIDTARAEGRKVLVFTQFPSFGSMLIPEMERRYLTKVPMLHGGISRAARVKMVEEFQSPSGPPIMVLSVRAGGTGITLTEASVVVHIDRWWNPAVEDQATDRAYRIGQNKDVTVYKLVTKGTLDERIHDIISGKRELAGAVIGSGEGWIANLDDEDLKELWRLKTASEEALGNSDASVQGDTYGEEGEG</sequence>
<keyword evidence="6" id="KW-1185">Reference proteome</keyword>
<evidence type="ECO:0000313" key="6">
    <source>
        <dbReference type="Proteomes" id="UP000326711"/>
    </source>
</evidence>
<dbReference type="PROSITE" id="PS51194">
    <property type="entry name" value="HELICASE_CTER"/>
    <property type="match status" value="1"/>
</dbReference>
<accession>A0A5J6Z6T1</accession>
<dbReference type="KEGG" id="cuo:CUROG_06865"/>
<organism evidence="5 6">
    <name type="scientific">Corynebacterium urogenitale</name>
    <dbReference type="NCBI Taxonomy" id="2487892"/>
    <lineage>
        <taxon>Bacteria</taxon>
        <taxon>Bacillati</taxon>
        <taxon>Actinomycetota</taxon>
        <taxon>Actinomycetes</taxon>
        <taxon>Mycobacteriales</taxon>
        <taxon>Corynebacteriaceae</taxon>
        <taxon>Corynebacterium</taxon>
    </lineage>
</organism>
<evidence type="ECO:0000313" key="5">
    <source>
        <dbReference type="EMBL" id="QFQ02728.1"/>
    </source>
</evidence>
<dbReference type="PROSITE" id="PS51192">
    <property type="entry name" value="HELICASE_ATP_BIND_1"/>
    <property type="match status" value="1"/>
</dbReference>
<dbReference type="PANTHER" id="PTHR45629:SF7">
    <property type="entry name" value="DNA EXCISION REPAIR PROTEIN ERCC-6-RELATED"/>
    <property type="match status" value="1"/>
</dbReference>
<evidence type="ECO:0000256" key="2">
    <source>
        <dbReference type="SAM" id="MobiDB-lite"/>
    </source>
</evidence>
<protein>
    <submittedName>
        <fullName evidence="5">RNA polymerase-associated protein RapA</fullName>
    </submittedName>
</protein>
<dbReference type="PANTHER" id="PTHR45629">
    <property type="entry name" value="SNF2/RAD54 FAMILY MEMBER"/>
    <property type="match status" value="1"/>
</dbReference>
<dbReference type="Gene3D" id="3.40.50.10810">
    <property type="entry name" value="Tandem AAA-ATPase domain"/>
    <property type="match status" value="1"/>
</dbReference>
<feature type="region of interest" description="Disordered" evidence="2">
    <location>
        <begin position="1026"/>
        <end position="1047"/>
    </location>
</feature>
<dbReference type="SMART" id="SM00487">
    <property type="entry name" value="DEXDc"/>
    <property type="match status" value="1"/>
</dbReference>
<dbReference type="Gene3D" id="3.40.50.300">
    <property type="entry name" value="P-loop containing nucleotide triphosphate hydrolases"/>
    <property type="match status" value="1"/>
</dbReference>
<keyword evidence="1" id="KW-0378">Hydrolase</keyword>
<dbReference type="InterPro" id="IPR050496">
    <property type="entry name" value="SNF2_RAD54_helicase_repair"/>
</dbReference>
<dbReference type="Pfam" id="PF00271">
    <property type="entry name" value="Helicase_C"/>
    <property type="match status" value="1"/>
</dbReference>
<gene>
    <name evidence="5" type="primary">rapA</name>
    <name evidence="5" type="ORF">CUROG_06865</name>
</gene>
<dbReference type="OrthoDB" id="9760715at2"/>
<dbReference type="Proteomes" id="UP000326711">
    <property type="component" value="Chromosome"/>
</dbReference>
<dbReference type="GO" id="GO:0005524">
    <property type="term" value="F:ATP binding"/>
    <property type="evidence" value="ECO:0007669"/>
    <property type="project" value="InterPro"/>
</dbReference>
<feature type="domain" description="Helicase C-terminal" evidence="4">
    <location>
        <begin position="852"/>
        <end position="1011"/>
    </location>
</feature>
<evidence type="ECO:0000256" key="1">
    <source>
        <dbReference type="ARBA" id="ARBA00022801"/>
    </source>
</evidence>
<dbReference type="EMBL" id="CP045032">
    <property type="protein sequence ID" value="QFQ02728.1"/>
    <property type="molecule type" value="Genomic_DNA"/>
</dbReference>